<dbReference type="SMART" id="SM00387">
    <property type="entry name" value="HATPase_c"/>
    <property type="match status" value="1"/>
</dbReference>
<keyword evidence="9" id="KW-0812">Transmembrane</keyword>
<evidence type="ECO:0000313" key="13">
    <source>
        <dbReference type="Proteomes" id="UP000248330"/>
    </source>
</evidence>
<keyword evidence="9" id="KW-0472">Membrane</keyword>
<dbReference type="InterPro" id="IPR003594">
    <property type="entry name" value="HATPase_dom"/>
</dbReference>
<evidence type="ECO:0000256" key="7">
    <source>
        <dbReference type="PROSITE-ProRule" id="PRU00169"/>
    </source>
</evidence>
<reference evidence="12 13" key="1">
    <citation type="submission" date="2018-04" db="EMBL/GenBank/DDBJ databases">
        <title>Genomic Encyclopedia of Type Strains, Phase IV (KMG-IV): sequencing the most valuable type-strain genomes for metagenomic binning, comparative biology and taxonomic classification.</title>
        <authorList>
            <person name="Goeker M."/>
        </authorList>
    </citation>
    <scope>NUCLEOTIDE SEQUENCE [LARGE SCALE GENOMIC DNA]</scope>
    <source>
        <strain evidence="12 13">DSM 104150</strain>
    </source>
</reference>
<dbReference type="PRINTS" id="PR00344">
    <property type="entry name" value="BCTRLSENSOR"/>
</dbReference>
<sequence length="594" mass="65143">MPNSGSRTATPDLTPAPSVAEDAPRSLHGELVLLIAGQARRIPIERYLTSVLLAALLCVYLPPFAPLAWAALVLGVLALRTRWLLRLADDGDRSDEDKLRHIAWLFWLSGVVQAAVVGFFAFVPVAIAAVITIYVVGVCSATLHATAGFRTVCVPYTLIMMLPVAIAWVLAPNLDVTVLERVVFGALTLIYITTLLSHARGLHEVFADSYRIRLQRLELNLRLREALGRAELANQAKTRFLASASHDLRQPIHALSLFSGSLLLRPMDERTGAIARQIDQAVQSLASQLDALLDISRLDAGVIESAISTVDLHLLLTQLTEEFRPQAEDKKLRLDLRCERGLMVRTDPMLLQRILRNLLSNAIKYTDRGSVELVGARDGRRCGVSVRDTGRGIPDTEHARIFEEFYQLQNPERDRSKGLGLGLAIVRRLTDLLGVELRLESAPGAGSCFRIELPLARAEDASVPEGTMAEDGVAPRIQVLVVDDEEAIRVGMKTLLEEMGFEVQVAASTDAAIDASRRFRPSIVLADFRLRGEDSGIRAIEALRMVWPELPALLISGDTAPDRLREARGAGVELLHKPVPALALRDSILKAVHV</sequence>
<dbReference type="Pfam" id="PF00072">
    <property type="entry name" value="Response_reg"/>
    <property type="match status" value="1"/>
</dbReference>
<dbReference type="FunFam" id="3.30.565.10:FF:000049">
    <property type="entry name" value="Two-component sensor histidine kinase"/>
    <property type="match status" value="1"/>
</dbReference>
<dbReference type="PROSITE" id="PS50110">
    <property type="entry name" value="RESPONSE_REGULATORY"/>
    <property type="match status" value="1"/>
</dbReference>
<keyword evidence="6" id="KW-0902">Two-component regulatory system</keyword>
<dbReference type="InterPro" id="IPR003661">
    <property type="entry name" value="HisK_dim/P_dom"/>
</dbReference>
<evidence type="ECO:0000256" key="8">
    <source>
        <dbReference type="SAM" id="MobiDB-lite"/>
    </source>
</evidence>
<feature type="transmembrane region" description="Helical" evidence="9">
    <location>
        <begin position="44"/>
        <end position="62"/>
    </location>
</feature>
<comment type="caution">
    <text evidence="12">The sequence shown here is derived from an EMBL/GenBank/DDBJ whole genome shotgun (WGS) entry which is preliminary data.</text>
</comment>
<evidence type="ECO:0000259" key="11">
    <source>
        <dbReference type="PROSITE" id="PS50110"/>
    </source>
</evidence>
<evidence type="ECO:0000313" key="12">
    <source>
        <dbReference type="EMBL" id="PXV67194.1"/>
    </source>
</evidence>
<dbReference type="PROSITE" id="PS50109">
    <property type="entry name" value="HIS_KIN"/>
    <property type="match status" value="1"/>
</dbReference>
<dbReference type="CDD" id="cd00156">
    <property type="entry name" value="REC"/>
    <property type="match status" value="1"/>
</dbReference>
<dbReference type="Gene3D" id="3.30.565.10">
    <property type="entry name" value="Histidine kinase-like ATPase, C-terminal domain"/>
    <property type="match status" value="1"/>
</dbReference>
<evidence type="ECO:0000256" key="6">
    <source>
        <dbReference type="ARBA" id="ARBA00023012"/>
    </source>
</evidence>
<dbReference type="AlphaFoldDB" id="A0A318EC07"/>
<evidence type="ECO:0000256" key="9">
    <source>
        <dbReference type="SAM" id="Phobius"/>
    </source>
</evidence>
<feature type="modified residue" description="4-aspartylphosphate" evidence="7">
    <location>
        <position position="527"/>
    </location>
</feature>
<feature type="transmembrane region" description="Helical" evidence="9">
    <location>
        <begin position="105"/>
        <end position="135"/>
    </location>
</feature>
<dbReference type="EMBL" id="QICN01000006">
    <property type="protein sequence ID" value="PXV67194.1"/>
    <property type="molecule type" value="Genomic_DNA"/>
</dbReference>
<organism evidence="12 13">
    <name type="scientific">Sinimarinibacterium flocculans</name>
    <dbReference type="NCBI Taxonomy" id="985250"/>
    <lineage>
        <taxon>Bacteria</taxon>
        <taxon>Pseudomonadati</taxon>
        <taxon>Pseudomonadota</taxon>
        <taxon>Gammaproteobacteria</taxon>
        <taxon>Nevskiales</taxon>
        <taxon>Nevskiaceae</taxon>
        <taxon>Sinimarinibacterium</taxon>
    </lineage>
</organism>
<feature type="domain" description="Response regulatory" evidence="11">
    <location>
        <begin position="478"/>
        <end position="592"/>
    </location>
</feature>
<dbReference type="CDD" id="cd00082">
    <property type="entry name" value="HisKA"/>
    <property type="match status" value="1"/>
</dbReference>
<evidence type="ECO:0000256" key="1">
    <source>
        <dbReference type="ARBA" id="ARBA00000085"/>
    </source>
</evidence>
<dbReference type="Pfam" id="PF00512">
    <property type="entry name" value="HisKA"/>
    <property type="match status" value="1"/>
</dbReference>
<evidence type="ECO:0000256" key="2">
    <source>
        <dbReference type="ARBA" id="ARBA00012438"/>
    </source>
</evidence>
<dbReference type="InterPro" id="IPR011006">
    <property type="entry name" value="CheY-like_superfamily"/>
</dbReference>
<evidence type="ECO:0000256" key="5">
    <source>
        <dbReference type="ARBA" id="ARBA00022777"/>
    </source>
</evidence>
<comment type="catalytic activity">
    <reaction evidence="1">
        <text>ATP + protein L-histidine = ADP + protein N-phospho-L-histidine.</text>
        <dbReference type="EC" id="2.7.13.3"/>
    </reaction>
</comment>
<dbReference type="InterPro" id="IPR005467">
    <property type="entry name" value="His_kinase_dom"/>
</dbReference>
<feature type="region of interest" description="Disordered" evidence="8">
    <location>
        <begin position="1"/>
        <end position="21"/>
    </location>
</feature>
<feature type="transmembrane region" description="Helical" evidence="9">
    <location>
        <begin position="147"/>
        <end position="170"/>
    </location>
</feature>
<dbReference type="Gene3D" id="1.10.287.130">
    <property type="match status" value="1"/>
</dbReference>
<dbReference type="RefSeq" id="WP_110265509.1">
    <property type="nucleotide sequence ID" value="NZ_CAWNXA010000006.1"/>
</dbReference>
<dbReference type="SUPFAM" id="SSF47384">
    <property type="entry name" value="Homodimeric domain of signal transducing histidine kinase"/>
    <property type="match status" value="1"/>
</dbReference>
<dbReference type="SMART" id="SM00388">
    <property type="entry name" value="HisKA"/>
    <property type="match status" value="1"/>
</dbReference>
<dbReference type="SUPFAM" id="SSF55874">
    <property type="entry name" value="ATPase domain of HSP90 chaperone/DNA topoisomerase II/histidine kinase"/>
    <property type="match status" value="1"/>
</dbReference>
<dbReference type="EC" id="2.7.13.3" evidence="2"/>
<evidence type="ECO:0000256" key="4">
    <source>
        <dbReference type="ARBA" id="ARBA00022679"/>
    </source>
</evidence>
<dbReference type="Pfam" id="PF02518">
    <property type="entry name" value="HATPase_c"/>
    <property type="match status" value="1"/>
</dbReference>
<proteinExistence type="predicted"/>
<dbReference type="InterPro" id="IPR050736">
    <property type="entry name" value="Sensor_HK_Regulatory"/>
</dbReference>
<protein>
    <recommendedName>
        <fullName evidence="2">histidine kinase</fullName>
        <ecNumber evidence="2">2.7.13.3</ecNumber>
    </recommendedName>
</protein>
<keyword evidence="3 7" id="KW-0597">Phosphoprotein</keyword>
<keyword evidence="5 12" id="KW-0418">Kinase</keyword>
<dbReference type="OrthoDB" id="9764438at2"/>
<dbReference type="SUPFAM" id="SSF52172">
    <property type="entry name" value="CheY-like"/>
    <property type="match status" value="1"/>
</dbReference>
<evidence type="ECO:0000259" key="10">
    <source>
        <dbReference type="PROSITE" id="PS50109"/>
    </source>
</evidence>
<dbReference type="InterPro" id="IPR001789">
    <property type="entry name" value="Sig_transdc_resp-reg_receiver"/>
</dbReference>
<keyword evidence="4" id="KW-0808">Transferase</keyword>
<dbReference type="InterPro" id="IPR004358">
    <property type="entry name" value="Sig_transdc_His_kin-like_C"/>
</dbReference>
<dbReference type="InterPro" id="IPR036097">
    <property type="entry name" value="HisK_dim/P_sf"/>
</dbReference>
<name>A0A318EC07_9GAMM</name>
<dbReference type="Gene3D" id="3.40.50.2300">
    <property type="match status" value="1"/>
</dbReference>
<accession>A0A318EC07</accession>
<keyword evidence="13" id="KW-1185">Reference proteome</keyword>
<dbReference type="GO" id="GO:0000155">
    <property type="term" value="F:phosphorelay sensor kinase activity"/>
    <property type="evidence" value="ECO:0007669"/>
    <property type="project" value="InterPro"/>
</dbReference>
<dbReference type="PANTHER" id="PTHR43711">
    <property type="entry name" value="TWO-COMPONENT HISTIDINE KINASE"/>
    <property type="match status" value="1"/>
</dbReference>
<gene>
    <name evidence="12" type="ORF">C8D93_106171</name>
</gene>
<feature type="domain" description="Histidine kinase" evidence="10">
    <location>
        <begin position="243"/>
        <end position="457"/>
    </location>
</feature>
<keyword evidence="9" id="KW-1133">Transmembrane helix</keyword>
<dbReference type="PANTHER" id="PTHR43711:SF31">
    <property type="entry name" value="HISTIDINE KINASE"/>
    <property type="match status" value="1"/>
</dbReference>
<dbReference type="Proteomes" id="UP000248330">
    <property type="component" value="Unassembled WGS sequence"/>
</dbReference>
<dbReference type="SMART" id="SM00448">
    <property type="entry name" value="REC"/>
    <property type="match status" value="1"/>
</dbReference>
<dbReference type="InterPro" id="IPR036890">
    <property type="entry name" value="HATPase_C_sf"/>
</dbReference>
<evidence type="ECO:0000256" key="3">
    <source>
        <dbReference type="ARBA" id="ARBA00022553"/>
    </source>
</evidence>
<feature type="compositionally biased region" description="Polar residues" evidence="8">
    <location>
        <begin position="1"/>
        <end position="11"/>
    </location>
</feature>